<feature type="compositionally biased region" description="Basic and acidic residues" evidence="1">
    <location>
        <begin position="122"/>
        <end position="140"/>
    </location>
</feature>
<accession>A0A2T7P303</accession>
<proteinExistence type="predicted"/>
<feature type="region of interest" description="Disordered" evidence="1">
    <location>
        <begin position="40"/>
        <end position="140"/>
    </location>
</feature>
<evidence type="ECO:0000313" key="2">
    <source>
        <dbReference type="EMBL" id="PVD27763.1"/>
    </source>
</evidence>
<name>A0A2T7P303_POMCA</name>
<protein>
    <submittedName>
        <fullName evidence="2">Uncharacterized protein</fullName>
    </submittedName>
</protein>
<dbReference type="Proteomes" id="UP000245119">
    <property type="component" value="Linkage Group LG7"/>
</dbReference>
<organism evidence="2 3">
    <name type="scientific">Pomacea canaliculata</name>
    <name type="common">Golden apple snail</name>
    <dbReference type="NCBI Taxonomy" id="400727"/>
    <lineage>
        <taxon>Eukaryota</taxon>
        <taxon>Metazoa</taxon>
        <taxon>Spiralia</taxon>
        <taxon>Lophotrochozoa</taxon>
        <taxon>Mollusca</taxon>
        <taxon>Gastropoda</taxon>
        <taxon>Caenogastropoda</taxon>
        <taxon>Architaenioglossa</taxon>
        <taxon>Ampullarioidea</taxon>
        <taxon>Ampullariidae</taxon>
        <taxon>Pomacea</taxon>
    </lineage>
</organism>
<gene>
    <name evidence="2" type="ORF">C0Q70_12935</name>
</gene>
<dbReference type="EMBL" id="PZQS01000007">
    <property type="protein sequence ID" value="PVD27763.1"/>
    <property type="molecule type" value="Genomic_DNA"/>
</dbReference>
<evidence type="ECO:0000256" key="1">
    <source>
        <dbReference type="SAM" id="MobiDB-lite"/>
    </source>
</evidence>
<evidence type="ECO:0000313" key="3">
    <source>
        <dbReference type="Proteomes" id="UP000245119"/>
    </source>
</evidence>
<comment type="caution">
    <text evidence="2">The sequence shown here is derived from an EMBL/GenBank/DDBJ whole genome shotgun (WGS) entry which is preliminary data.</text>
</comment>
<dbReference type="AlphaFoldDB" id="A0A2T7P303"/>
<keyword evidence="3" id="KW-1185">Reference proteome</keyword>
<reference evidence="2 3" key="1">
    <citation type="submission" date="2018-04" db="EMBL/GenBank/DDBJ databases">
        <title>The genome of golden apple snail Pomacea canaliculata provides insight into stress tolerance and invasive adaptation.</title>
        <authorList>
            <person name="Liu C."/>
            <person name="Liu B."/>
            <person name="Ren Y."/>
            <person name="Zhang Y."/>
            <person name="Wang H."/>
            <person name="Li S."/>
            <person name="Jiang F."/>
            <person name="Yin L."/>
            <person name="Zhang G."/>
            <person name="Qian W."/>
            <person name="Fan W."/>
        </authorList>
    </citation>
    <scope>NUCLEOTIDE SEQUENCE [LARGE SCALE GENOMIC DNA]</scope>
    <source>
        <strain evidence="2">SZHN2017</strain>
        <tissue evidence="2">Muscle</tissue>
    </source>
</reference>
<sequence>MAVDHVVYEQLRLNNQTDATYVRISEVRPGVVGVAAEAAAGVGEPMSRSRRAGKMEPHARRGGRAAGGSQGRSSPAATSSELGRSATKAYEHLAMISKPPSHPPTPTPRRRRRGRGIPPHLPKPDIRVDVTRHTRLRETF</sequence>